<dbReference type="AlphaFoldDB" id="A0AAV1G149"/>
<accession>A0AAV1G149</accession>
<proteinExistence type="predicted"/>
<keyword evidence="1" id="KW-0472">Membrane</keyword>
<dbReference type="EMBL" id="OY660874">
    <property type="protein sequence ID" value="CAJ1067168.1"/>
    <property type="molecule type" value="Genomic_DNA"/>
</dbReference>
<keyword evidence="3" id="KW-1185">Reference proteome</keyword>
<sequence>MSEGSLEIKDDWMRNFRCIGRWSKGWCASLTKCLLSNHVLKPLVSTLCLVVVVIYGLADRLRNFVAGILFAQYRYPYAVALCFTQVLVSLLVLNLFHVLNLVPLKRYSRSLGERVLVPAICSSIYAVLATWAKASSTYDGLFTISLPLLPILTVGFSFCQKLVPPPALHYFVLSTLLCGASFTIQASWGVAGVTPLEYIYIPLALLLYSLSLTWLAKVLETERHIPPDSQASVFDIYYAQLVNQFWVLGLLWLLHPHSPWHVLSKSSWHSLLFHGYLLAVQLLGMVLNFLDGVTALCLSPLAAALLHSARQVVRPYLQLL</sequence>
<feature type="transmembrane region" description="Helical" evidence="1">
    <location>
        <begin position="198"/>
        <end position="216"/>
    </location>
</feature>
<feature type="transmembrane region" description="Helical" evidence="1">
    <location>
        <begin position="170"/>
        <end position="192"/>
    </location>
</feature>
<organism evidence="2 3">
    <name type="scientific">Xyrichtys novacula</name>
    <name type="common">Pearly razorfish</name>
    <name type="synonym">Hemipteronotus novacula</name>
    <dbReference type="NCBI Taxonomy" id="13765"/>
    <lineage>
        <taxon>Eukaryota</taxon>
        <taxon>Metazoa</taxon>
        <taxon>Chordata</taxon>
        <taxon>Craniata</taxon>
        <taxon>Vertebrata</taxon>
        <taxon>Euteleostomi</taxon>
        <taxon>Actinopterygii</taxon>
        <taxon>Neopterygii</taxon>
        <taxon>Teleostei</taxon>
        <taxon>Neoteleostei</taxon>
        <taxon>Acanthomorphata</taxon>
        <taxon>Eupercaria</taxon>
        <taxon>Labriformes</taxon>
        <taxon>Labridae</taxon>
        <taxon>Xyrichtys</taxon>
    </lineage>
</organism>
<protein>
    <submittedName>
        <fullName evidence="2">Uncharacterized protein si:ch211-248a14.8</fullName>
    </submittedName>
</protein>
<feature type="transmembrane region" description="Helical" evidence="1">
    <location>
        <begin position="275"/>
        <end position="306"/>
    </location>
</feature>
<evidence type="ECO:0000313" key="3">
    <source>
        <dbReference type="Proteomes" id="UP001178508"/>
    </source>
</evidence>
<feature type="transmembrane region" description="Helical" evidence="1">
    <location>
        <begin position="78"/>
        <end position="103"/>
    </location>
</feature>
<feature type="transmembrane region" description="Helical" evidence="1">
    <location>
        <begin position="39"/>
        <end position="58"/>
    </location>
</feature>
<name>A0AAV1G149_XYRNO</name>
<keyword evidence="1" id="KW-1133">Transmembrane helix</keyword>
<reference evidence="2" key="1">
    <citation type="submission" date="2023-08" db="EMBL/GenBank/DDBJ databases">
        <authorList>
            <person name="Alioto T."/>
            <person name="Alioto T."/>
            <person name="Gomez Garrido J."/>
        </authorList>
    </citation>
    <scope>NUCLEOTIDE SEQUENCE</scope>
</reference>
<feature type="transmembrane region" description="Helical" evidence="1">
    <location>
        <begin position="115"/>
        <end position="134"/>
    </location>
</feature>
<evidence type="ECO:0000256" key="1">
    <source>
        <dbReference type="SAM" id="Phobius"/>
    </source>
</evidence>
<keyword evidence="1" id="KW-0812">Transmembrane</keyword>
<dbReference type="Proteomes" id="UP001178508">
    <property type="component" value="Chromosome 11"/>
</dbReference>
<evidence type="ECO:0000313" key="2">
    <source>
        <dbReference type="EMBL" id="CAJ1067168.1"/>
    </source>
</evidence>
<feature type="transmembrane region" description="Helical" evidence="1">
    <location>
        <begin position="140"/>
        <end position="158"/>
    </location>
</feature>
<feature type="transmembrane region" description="Helical" evidence="1">
    <location>
        <begin position="236"/>
        <end position="255"/>
    </location>
</feature>
<gene>
    <name evidence="2" type="ORF">XNOV1_A004706</name>
</gene>